<sequence length="88" mass="9385">MTGDEPGKMALVPANAYASLVNQPSVEVLDMKRIAPGDPEASYMFHKLEGTHLSVGGRGVRMPMHQGPLPKSMIAEVRAWIAAGALDN</sequence>
<evidence type="ECO:0000313" key="2">
    <source>
        <dbReference type="Proteomes" id="UP001059934"/>
    </source>
</evidence>
<name>A0ABY5TPR0_9GAMM</name>
<organism evidence="1 2">
    <name type="scientific">SAR92 clade bacterium H455</name>
    <dbReference type="NCBI Taxonomy" id="2974818"/>
    <lineage>
        <taxon>Bacteria</taxon>
        <taxon>Pseudomonadati</taxon>
        <taxon>Pseudomonadota</taxon>
        <taxon>Gammaproteobacteria</taxon>
        <taxon>Cellvibrionales</taxon>
        <taxon>Porticoccaceae</taxon>
        <taxon>SAR92 clade</taxon>
    </lineage>
</organism>
<proteinExistence type="predicted"/>
<gene>
    <name evidence="1" type="ORF">NYF23_04245</name>
</gene>
<dbReference type="Proteomes" id="UP001059934">
    <property type="component" value="Chromosome"/>
</dbReference>
<evidence type="ECO:0000313" key="1">
    <source>
        <dbReference type="EMBL" id="UVW35828.1"/>
    </source>
</evidence>
<protein>
    <submittedName>
        <fullName evidence="1">Uncharacterized protein</fullName>
    </submittedName>
</protein>
<keyword evidence="2" id="KW-1185">Reference proteome</keyword>
<reference evidence="1" key="1">
    <citation type="submission" date="2022-08" db="EMBL/GenBank/DDBJ databases">
        <title>Catabolic pathway analysis in culturable SAR92 clade bacteria reveals their overlooked roles in DMSP degradation in coastal seas.</title>
        <authorList>
            <person name="He X."/>
            <person name="Zhang X."/>
            <person name="Zhang Y."/>
        </authorList>
    </citation>
    <scope>NUCLEOTIDE SEQUENCE</scope>
    <source>
        <strain evidence="1">H455</strain>
    </source>
</reference>
<dbReference type="EMBL" id="CP103416">
    <property type="protein sequence ID" value="UVW35828.1"/>
    <property type="molecule type" value="Genomic_DNA"/>
</dbReference>
<accession>A0ABY5TPR0</accession>